<reference evidence="3 4" key="1">
    <citation type="submission" date="2016-03" db="EMBL/GenBank/DDBJ databases">
        <title>Whole genome sequencing of Grifola frondosa 9006-11.</title>
        <authorList>
            <person name="Min B."/>
            <person name="Park H."/>
            <person name="Kim J.-G."/>
            <person name="Cho H."/>
            <person name="Oh Y.-L."/>
            <person name="Kong W.-S."/>
            <person name="Choi I.-G."/>
        </authorList>
    </citation>
    <scope>NUCLEOTIDE SEQUENCE [LARGE SCALE GENOMIC DNA]</scope>
    <source>
        <strain evidence="3 4">9006-11</strain>
    </source>
</reference>
<evidence type="ECO:0000256" key="2">
    <source>
        <dbReference type="SAM" id="Phobius"/>
    </source>
</evidence>
<accession>A0A1C7MB02</accession>
<evidence type="ECO:0000256" key="1">
    <source>
        <dbReference type="SAM" id="MobiDB-lite"/>
    </source>
</evidence>
<comment type="caution">
    <text evidence="3">The sequence shown here is derived from an EMBL/GenBank/DDBJ whole genome shotgun (WGS) entry which is preliminary data.</text>
</comment>
<evidence type="ECO:0000313" key="3">
    <source>
        <dbReference type="EMBL" id="OBZ74085.1"/>
    </source>
</evidence>
<feature type="region of interest" description="Disordered" evidence="1">
    <location>
        <begin position="47"/>
        <end position="68"/>
    </location>
</feature>
<name>A0A1C7MB02_GRIFR</name>
<dbReference type="Proteomes" id="UP000092993">
    <property type="component" value="Unassembled WGS sequence"/>
</dbReference>
<dbReference type="AlphaFoldDB" id="A0A1C7MB02"/>
<gene>
    <name evidence="3" type="ORF">A0H81_06268</name>
</gene>
<feature type="compositionally biased region" description="Pro residues" evidence="1">
    <location>
        <begin position="47"/>
        <end position="56"/>
    </location>
</feature>
<proteinExistence type="predicted"/>
<dbReference type="OrthoDB" id="2800028at2759"/>
<keyword evidence="2" id="KW-1133">Transmembrane helix</keyword>
<evidence type="ECO:0000313" key="4">
    <source>
        <dbReference type="Proteomes" id="UP000092993"/>
    </source>
</evidence>
<feature type="region of interest" description="Disordered" evidence="1">
    <location>
        <begin position="319"/>
        <end position="401"/>
    </location>
</feature>
<protein>
    <submittedName>
        <fullName evidence="3">Uncharacterized protein</fullName>
    </submittedName>
</protein>
<dbReference type="EMBL" id="LUGG01000006">
    <property type="protein sequence ID" value="OBZ74085.1"/>
    <property type="molecule type" value="Genomic_DNA"/>
</dbReference>
<keyword evidence="2" id="KW-0472">Membrane</keyword>
<keyword evidence="4" id="KW-1185">Reference proteome</keyword>
<organism evidence="3 4">
    <name type="scientific">Grifola frondosa</name>
    <name type="common">Maitake</name>
    <name type="synonym">Polyporus frondosus</name>
    <dbReference type="NCBI Taxonomy" id="5627"/>
    <lineage>
        <taxon>Eukaryota</taxon>
        <taxon>Fungi</taxon>
        <taxon>Dikarya</taxon>
        <taxon>Basidiomycota</taxon>
        <taxon>Agaricomycotina</taxon>
        <taxon>Agaricomycetes</taxon>
        <taxon>Polyporales</taxon>
        <taxon>Grifolaceae</taxon>
        <taxon>Grifola</taxon>
    </lineage>
</organism>
<feature type="transmembrane region" description="Helical" evidence="2">
    <location>
        <begin position="255"/>
        <end position="276"/>
    </location>
</feature>
<sequence length="518" mass="56259">MSSRSDAQSNPLPFLPSTPLPFPPSFPPFPPFPPSFLPSFPPSFPPFPPSSPPSFPPSFQTLNDSRKPGWKPRNAFEEHLEGVHPSWFPPDAKLFYSDKDFDELFRSIGVPEDELAEKRRLFDNNVNEMMASCGGKIEYVGFKPEGNAGDVQFYAIPDCELSIRIWTGGMDRHGQWLLDFFNRTTSCAVNAPDGFGFYPIQRPGFFTMSGPDGRLPSWEETAYGHQATVPGEERFSVPEGSWWALKRPGKEDFCFVLPTSLACCALGATFFAAVGYKLSRRRRHLNAQRNLEDERRKAHLLRWRDSITGVFSGCDVSLTDVSSEGTEPPASDCPTPSENASDDTEPGMLKRKSREDDPADIPSDAALTGSDRRCSTSLPLKKRRAPLEDEEPAVAPEPSELVLSYPSPSPCAVAIVDEPVVAEAAAIEDAAPSTNNVSTVREPSPCTSPIVYDIPLTQPPAIPVPTGLTPSSAPIPAVKPSAAFQAFSDSRTSFSLASSAAMSSSSAPIPAVKPSAAF</sequence>
<keyword evidence="2" id="KW-0812">Transmembrane</keyword>